<dbReference type="Gene3D" id="3.40.50.1240">
    <property type="entry name" value="Phosphoglycerate mutase-like"/>
    <property type="match status" value="1"/>
</dbReference>
<dbReference type="AlphaFoldDB" id="A0A920CW83"/>
<dbReference type="Proteomes" id="UP000683139">
    <property type="component" value="Unassembled WGS sequence"/>
</dbReference>
<dbReference type="EMBL" id="BOSE01000001">
    <property type="protein sequence ID" value="GIP14945.1"/>
    <property type="molecule type" value="Genomic_DNA"/>
</dbReference>
<proteinExistence type="predicted"/>
<sequence length="183" mass="21151">MQIGLMRHFKVVAPQAKTFMSAPEFKEWVERYNNAEVECTQWNANDDIEWNLCYSSALPRAIKTAQHIYTNEIYIRDQLNEIHIAPIVEARLKLPLSLWLIAGRIGWLMNLSSQERKMDTLFRTAAIIDEIESLTDNSTNVLIVTHGALMTVLSRELRKRGYTGRVINRPSNGTIYTFSRHLD</sequence>
<name>A0A920CW83_9BACL</name>
<organism evidence="1 2">
    <name type="scientific">Paenibacillus montaniterrae</name>
    <dbReference type="NCBI Taxonomy" id="429341"/>
    <lineage>
        <taxon>Bacteria</taxon>
        <taxon>Bacillati</taxon>
        <taxon>Bacillota</taxon>
        <taxon>Bacilli</taxon>
        <taxon>Bacillales</taxon>
        <taxon>Paenibacillaceae</taxon>
        <taxon>Paenibacillus</taxon>
    </lineage>
</organism>
<gene>
    <name evidence="1" type="ORF">J40TS1_05870</name>
</gene>
<comment type="caution">
    <text evidence="1">The sequence shown here is derived from an EMBL/GenBank/DDBJ whole genome shotgun (WGS) entry which is preliminary data.</text>
</comment>
<accession>A0A920CW83</accession>
<dbReference type="SUPFAM" id="SSF53254">
    <property type="entry name" value="Phosphoglycerate mutase-like"/>
    <property type="match status" value="1"/>
</dbReference>
<keyword evidence="2" id="KW-1185">Reference proteome</keyword>
<reference evidence="1" key="1">
    <citation type="submission" date="2021-03" db="EMBL/GenBank/DDBJ databases">
        <title>Antimicrobial resistance genes in bacteria isolated from Japanese honey, and their potential for conferring macrolide and lincosamide resistance in the American foulbrood pathogen Paenibacillus larvae.</title>
        <authorList>
            <person name="Okamoto M."/>
            <person name="Kumagai M."/>
            <person name="Kanamori H."/>
            <person name="Takamatsu D."/>
        </authorList>
    </citation>
    <scope>NUCLEOTIDE SEQUENCE</scope>
    <source>
        <strain evidence="1">J40TS1</strain>
    </source>
</reference>
<evidence type="ECO:0000313" key="2">
    <source>
        <dbReference type="Proteomes" id="UP000683139"/>
    </source>
</evidence>
<evidence type="ECO:0008006" key="3">
    <source>
        <dbReference type="Google" id="ProtNLM"/>
    </source>
</evidence>
<protein>
    <recommendedName>
        <fullName evidence="3">Phosphoglycerate mutase</fullName>
    </recommendedName>
</protein>
<evidence type="ECO:0000313" key="1">
    <source>
        <dbReference type="EMBL" id="GIP14945.1"/>
    </source>
</evidence>
<dbReference type="InterPro" id="IPR013078">
    <property type="entry name" value="His_Pase_superF_clade-1"/>
</dbReference>
<dbReference type="InterPro" id="IPR029033">
    <property type="entry name" value="His_PPase_superfam"/>
</dbReference>
<dbReference type="Pfam" id="PF00300">
    <property type="entry name" value="His_Phos_1"/>
    <property type="match status" value="1"/>
</dbReference>